<dbReference type="Proteomes" id="UP000076727">
    <property type="component" value="Unassembled WGS sequence"/>
</dbReference>
<dbReference type="SUPFAM" id="SSF81383">
    <property type="entry name" value="F-box domain"/>
    <property type="match status" value="1"/>
</dbReference>
<dbReference type="InterPro" id="IPR036047">
    <property type="entry name" value="F-box-like_dom_sf"/>
</dbReference>
<evidence type="ECO:0000313" key="2">
    <source>
        <dbReference type="Proteomes" id="UP000076727"/>
    </source>
</evidence>
<dbReference type="OrthoDB" id="2753739at2759"/>
<protein>
    <recommendedName>
        <fullName evidence="3">F-box domain-containing protein</fullName>
    </recommendedName>
</protein>
<organism evidence="1 2">
    <name type="scientific">Daedalea quercina L-15889</name>
    <dbReference type="NCBI Taxonomy" id="1314783"/>
    <lineage>
        <taxon>Eukaryota</taxon>
        <taxon>Fungi</taxon>
        <taxon>Dikarya</taxon>
        <taxon>Basidiomycota</taxon>
        <taxon>Agaricomycotina</taxon>
        <taxon>Agaricomycetes</taxon>
        <taxon>Polyporales</taxon>
        <taxon>Fomitopsis</taxon>
    </lineage>
</organism>
<dbReference type="EMBL" id="KV429051">
    <property type="protein sequence ID" value="KZT70434.1"/>
    <property type="molecule type" value="Genomic_DNA"/>
</dbReference>
<sequence>MLSQATLNAIDVAQAVPLPPILSSRIPLDVYEEIIDWMDQPTLAAAALVDTAWHTRAMDNLYSTILIDSRASFDLLVKQARTSPRVRRWLTATRGLIVTHIVISRTYWHNRKYATVPGLFLHALPASLGQTMPGLRTLTIGFGLYPFMHPTFFHALPLFKHVVSLRLLDVWLSNIAQLHRIVYAFPQLESLSLFSGSLKEMYPGARSQRLALPPPNPRHASNIRLKKLVIDTCDDQHTLERMIDWLVQSEICANLHDLTVKYWWVKPHYEEQHDTSELVNQLLRRSGPHLVRFCEIAGSRPHVSQNILLTAISRTTQLCGIWRSLLRPGSKENLQTLCRRGRLSCFISSTRSEATSSSASQLPSPFKLLAT</sequence>
<evidence type="ECO:0000313" key="1">
    <source>
        <dbReference type="EMBL" id="KZT70434.1"/>
    </source>
</evidence>
<proteinExistence type="predicted"/>
<reference evidence="1 2" key="1">
    <citation type="journal article" date="2016" name="Mol. Biol. Evol.">
        <title>Comparative Genomics of Early-Diverging Mushroom-Forming Fungi Provides Insights into the Origins of Lignocellulose Decay Capabilities.</title>
        <authorList>
            <person name="Nagy L.G."/>
            <person name="Riley R."/>
            <person name="Tritt A."/>
            <person name="Adam C."/>
            <person name="Daum C."/>
            <person name="Floudas D."/>
            <person name="Sun H."/>
            <person name="Yadav J.S."/>
            <person name="Pangilinan J."/>
            <person name="Larsson K.H."/>
            <person name="Matsuura K."/>
            <person name="Barry K."/>
            <person name="Labutti K."/>
            <person name="Kuo R."/>
            <person name="Ohm R.A."/>
            <person name="Bhattacharya S.S."/>
            <person name="Shirouzu T."/>
            <person name="Yoshinaga Y."/>
            <person name="Martin F.M."/>
            <person name="Grigoriev I.V."/>
            <person name="Hibbett D.S."/>
        </authorList>
    </citation>
    <scope>NUCLEOTIDE SEQUENCE [LARGE SCALE GENOMIC DNA]</scope>
    <source>
        <strain evidence="1 2">L-15889</strain>
    </source>
</reference>
<name>A0A165R8E6_9APHY</name>
<keyword evidence="2" id="KW-1185">Reference proteome</keyword>
<gene>
    <name evidence="1" type="ORF">DAEQUDRAFT_206267</name>
</gene>
<accession>A0A165R8E6</accession>
<evidence type="ECO:0008006" key="3">
    <source>
        <dbReference type="Google" id="ProtNLM"/>
    </source>
</evidence>
<dbReference type="AlphaFoldDB" id="A0A165R8E6"/>